<dbReference type="OrthoDB" id="1274115at2759"/>
<dbReference type="InterPro" id="IPR020904">
    <property type="entry name" value="Sc_DH/Rdtase_CS"/>
</dbReference>
<dbReference type="GO" id="GO:0016491">
    <property type="term" value="F:oxidoreductase activity"/>
    <property type="evidence" value="ECO:0007669"/>
    <property type="project" value="UniProtKB-KW"/>
</dbReference>
<gene>
    <name evidence="5" type="ORF">DAEQUDRAFT_745764</name>
</gene>
<evidence type="ECO:0000256" key="1">
    <source>
        <dbReference type="ARBA" id="ARBA00006484"/>
    </source>
</evidence>
<evidence type="ECO:0000313" key="5">
    <source>
        <dbReference type="EMBL" id="KZT68273.1"/>
    </source>
</evidence>
<protein>
    <submittedName>
        <fullName evidence="5">NAD(P)-binding protein</fullName>
    </submittedName>
</protein>
<dbReference type="PRINTS" id="PR00081">
    <property type="entry name" value="GDHRDH"/>
</dbReference>
<dbReference type="STRING" id="1314783.A0A165PJ60"/>
<dbReference type="AlphaFoldDB" id="A0A165PJ60"/>
<dbReference type="EMBL" id="KV429068">
    <property type="protein sequence ID" value="KZT68273.1"/>
    <property type="molecule type" value="Genomic_DNA"/>
</dbReference>
<organism evidence="5 6">
    <name type="scientific">Daedalea quercina L-15889</name>
    <dbReference type="NCBI Taxonomy" id="1314783"/>
    <lineage>
        <taxon>Eukaryota</taxon>
        <taxon>Fungi</taxon>
        <taxon>Dikarya</taxon>
        <taxon>Basidiomycota</taxon>
        <taxon>Agaricomycotina</taxon>
        <taxon>Agaricomycetes</taxon>
        <taxon>Polyporales</taxon>
        <taxon>Fomitopsis</taxon>
    </lineage>
</organism>
<comment type="similarity">
    <text evidence="1 4">Belongs to the short-chain dehydrogenases/reductases (SDR) family.</text>
</comment>
<evidence type="ECO:0000256" key="2">
    <source>
        <dbReference type="ARBA" id="ARBA00022857"/>
    </source>
</evidence>
<dbReference type="InterPro" id="IPR002347">
    <property type="entry name" value="SDR_fam"/>
</dbReference>
<sequence>MSSQIWFITGSSSGFGRLVLENVLESGGSAIATLRNPDALSDLASRYPPEKLIIVRLDVSKSDEICEAFAKAKQHFGRIDVVFNNAGFTLLSEAESAPEDVARSVLDVNFWGAANVSREAVKFFREVNNPQGGRLLQSSSEGGIEGYSALPYYCASKFALEGFTEGLAAELRPEWNTKITLIVLGAYHGTNNGRNMKRPPPHPAYIDARTQQPIARLHLYTKSAAYSDEAARLIVKAAELPDPPLRLPIGQDALEALRRKGRSLLETAEEYQSWSENVTPISFEEFYSKLNQETAKTN</sequence>
<keyword evidence="2" id="KW-0521">NADP</keyword>
<dbReference type="SUPFAM" id="SSF51735">
    <property type="entry name" value="NAD(P)-binding Rossmann-fold domains"/>
    <property type="match status" value="1"/>
</dbReference>
<evidence type="ECO:0000256" key="4">
    <source>
        <dbReference type="RuleBase" id="RU000363"/>
    </source>
</evidence>
<dbReference type="InterPro" id="IPR036291">
    <property type="entry name" value="NAD(P)-bd_dom_sf"/>
</dbReference>
<reference evidence="5 6" key="1">
    <citation type="journal article" date="2016" name="Mol. Biol. Evol.">
        <title>Comparative Genomics of Early-Diverging Mushroom-Forming Fungi Provides Insights into the Origins of Lignocellulose Decay Capabilities.</title>
        <authorList>
            <person name="Nagy L.G."/>
            <person name="Riley R."/>
            <person name="Tritt A."/>
            <person name="Adam C."/>
            <person name="Daum C."/>
            <person name="Floudas D."/>
            <person name="Sun H."/>
            <person name="Yadav J.S."/>
            <person name="Pangilinan J."/>
            <person name="Larsson K.H."/>
            <person name="Matsuura K."/>
            <person name="Barry K."/>
            <person name="Labutti K."/>
            <person name="Kuo R."/>
            <person name="Ohm R.A."/>
            <person name="Bhattacharya S.S."/>
            <person name="Shirouzu T."/>
            <person name="Yoshinaga Y."/>
            <person name="Martin F.M."/>
            <person name="Grigoriev I.V."/>
            <person name="Hibbett D.S."/>
        </authorList>
    </citation>
    <scope>NUCLEOTIDE SEQUENCE [LARGE SCALE GENOMIC DNA]</scope>
    <source>
        <strain evidence="5 6">L-15889</strain>
    </source>
</reference>
<proteinExistence type="inferred from homology"/>
<dbReference type="PANTHER" id="PTHR43976">
    <property type="entry name" value="SHORT CHAIN DEHYDROGENASE"/>
    <property type="match status" value="1"/>
</dbReference>
<dbReference type="InterPro" id="IPR051911">
    <property type="entry name" value="SDR_oxidoreductase"/>
</dbReference>
<evidence type="ECO:0000313" key="6">
    <source>
        <dbReference type="Proteomes" id="UP000076727"/>
    </source>
</evidence>
<keyword evidence="3" id="KW-0560">Oxidoreductase</keyword>
<dbReference type="PROSITE" id="PS00061">
    <property type="entry name" value="ADH_SHORT"/>
    <property type="match status" value="1"/>
</dbReference>
<dbReference type="Proteomes" id="UP000076727">
    <property type="component" value="Unassembled WGS sequence"/>
</dbReference>
<name>A0A165PJ60_9APHY</name>
<dbReference type="PRINTS" id="PR00080">
    <property type="entry name" value="SDRFAMILY"/>
</dbReference>
<dbReference type="Gene3D" id="3.40.50.720">
    <property type="entry name" value="NAD(P)-binding Rossmann-like Domain"/>
    <property type="match status" value="1"/>
</dbReference>
<evidence type="ECO:0000256" key="3">
    <source>
        <dbReference type="ARBA" id="ARBA00023002"/>
    </source>
</evidence>
<keyword evidence="6" id="KW-1185">Reference proteome</keyword>
<dbReference type="PANTHER" id="PTHR43976:SF16">
    <property type="entry name" value="SHORT-CHAIN DEHYDROGENASE_REDUCTASE FAMILY PROTEIN"/>
    <property type="match status" value="1"/>
</dbReference>
<accession>A0A165PJ60</accession>
<dbReference type="Pfam" id="PF00106">
    <property type="entry name" value="adh_short"/>
    <property type="match status" value="1"/>
</dbReference>